<dbReference type="AlphaFoldDB" id="A0A8X6T3Y3"/>
<gene>
    <name evidence="2" type="ORF">NPIL_195061</name>
</gene>
<protein>
    <submittedName>
        <fullName evidence="2">Uncharacterized protein</fullName>
    </submittedName>
</protein>
<keyword evidence="3" id="KW-1185">Reference proteome</keyword>
<sequence>MELTFVNKQKNSEKAGNGHPLPPPVREDYLSTLHPLMYLIGKTHRKYYHVVEEAGDFTDSVVIFFSSPNASYTCGKVVKAACAVAPS</sequence>
<dbReference type="EMBL" id="BMAW01097109">
    <property type="protein sequence ID" value="GFS77976.1"/>
    <property type="molecule type" value="Genomic_DNA"/>
</dbReference>
<name>A0A8X6T3Y3_NEPPI</name>
<evidence type="ECO:0000256" key="1">
    <source>
        <dbReference type="SAM" id="MobiDB-lite"/>
    </source>
</evidence>
<accession>A0A8X6T3Y3</accession>
<proteinExistence type="predicted"/>
<feature type="region of interest" description="Disordered" evidence="1">
    <location>
        <begin position="1"/>
        <end position="24"/>
    </location>
</feature>
<evidence type="ECO:0000313" key="3">
    <source>
        <dbReference type="Proteomes" id="UP000887013"/>
    </source>
</evidence>
<evidence type="ECO:0000313" key="2">
    <source>
        <dbReference type="EMBL" id="GFS77976.1"/>
    </source>
</evidence>
<organism evidence="2 3">
    <name type="scientific">Nephila pilipes</name>
    <name type="common">Giant wood spider</name>
    <name type="synonym">Nephila maculata</name>
    <dbReference type="NCBI Taxonomy" id="299642"/>
    <lineage>
        <taxon>Eukaryota</taxon>
        <taxon>Metazoa</taxon>
        <taxon>Ecdysozoa</taxon>
        <taxon>Arthropoda</taxon>
        <taxon>Chelicerata</taxon>
        <taxon>Arachnida</taxon>
        <taxon>Araneae</taxon>
        <taxon>Araneomorphae</taxon>
        <taxon>Entelegynae</taxon>
        <taxon>Araneoidea</taxon>
        <taxon>Nephilidae</taxon>
        <taxon>Nephila</taxon>
    </lineage>
</organism>
<reference evidence="2" key="1">
    <citation type="submission" date="2020-08" db="EMBL/GenBank/DDBJ databases">
        <title>Multicomponent nature underlies the extraordinary mechanical properties of spider dragline silk.</title>
        <authorList>
            <person name="Kono N."/>
            <person name="Nakamura H."/>
            <person name="Mori M."/>
            <person name="Yoshida Y."/>
            <person name="Ohtoshi R."/>
            <person name="Malay A.D."/>
            <person name="Moran D.A.P."/>
            <person name="Tomita M."/>
            <person name="Numata K."/>
            <person name="Arakawa K."/>
        </authorList>
    </citation>
    <scope>NUCLEOTIDE SEQUENCE</scope>
</reference>
<comment type="caution">
    <text evidence="2">The sequence shown here is derived from an EMBL/GenBank/DDBJ whole genome shotgun (WGS) entry which is preliminary data.</text>
</comment>
<dbReference type="Proteomes" id="UP000887013">
    <property type="component" value="Unassembled WGS sequence"/>
</dbReference>